<proteinExistence type="predicted"/>
<dbReference type="EMBL" id="JBHLVF010000033">
    <property type="protein sequence ID" value="MFC0393346.1"/>
    <property type="molecule type" value="Genomic_DNA"/>
</dbReference>
<evidence type="ECO:0000313" key="3">
    <source>
        <dbReference type="Proteomes" id="UP001589818"/>
    </source>
</evidence>
<name>A0ABV6JBQ9_9BACL</name>
<reference evidence="2 3" key="1">
    <citation type="submission" date="2024-09" db="EMBL/GenBank/DDBJ databases">
        <authorList>
            <person name="Sun Q."/>
            <person name="Mori K."/>
        </authorList>
    </citation>
    <scope>NUCLEOTIDE SEQUENCE [LARGE SCALE GENOMIC DNA]</scope>
    <source>
        <strain evidence="2 3">CCM 4839</strain>
    </source>
</reference>
<keyword evidence="3" id="KW-1185">Reference proteome</keyword>
<accession>A0ABV6JBQ9</accession>
<organism evidence="2 3">
    <name type="scientific">Paenibacillus mendelii</name>
    <dbReference type="NCBI Taxonomy" id="206163"/>
    <lineage>
        <taxon>Bacteria</taxon>
        <taxon>Bacillati</taxon>
        <taxon>Bacillota</taxon>
        <taxon>Bacilli</taxon>
        <taxon>Bacillales</taxon>
        <taxon>Paenibacillaceae</taxon>
        <taxon>Paenibacillus</taxon>
    </lineage>
</organism>
<evidence type="ECO:0000313" key="2">
    <source>
        <dbReference type="EMBL" id="MFC0393346.1"/>
    </source>
</evidence>
<protein>
    <submittedName>
        <fullName evidence="2">Uncharacterized protein</fullName>
    </submittedName>
</protein>
<feature type="region of interest" description="Disordered" evidence="1">
    <location>
        <begin position="26"/>
        <end position="48"/>
    </location>
</feature>
<dbReference type="Proteomes" id="UP001589818">
    <property type="component" value="Unassembled WGS sequence"/>
</dbReference>
<feature type="compositionally biased region" description="Basic and acidic residues" evidence="1">
    <location>
        <begin position="27"/>
        <end position="48"/>
    </location>
</feature>
<comment type="caution">
    <text evidence="2">The sequence shown here is derived from an EMBL/GenBank/DDBJ whole genome shotgun (WGS) entry which is preliminary data.</text>
</comment>
<gene>
    <name evidence="2" type="ORF">ACFFJ8_18450</name>
</gene>
<dbReference type="RefSeq" id="WP_204821586.1">
    <property type="nucleotide sequence ID" value="NZ_JANHOF010000014.1"/>
</dbReference>
<evidence type="ECO:0000256" key="1">
    <source>
        <dbReference type="SAM" id="MobiDB-lite"/>
    </source>
</evidence>
<sequence>MRAILMSLLMIVVVIVIYSNVTGGEQGTKEQLKTSGKHMSESIRRMSP</sequence>